<organism evidence="5 6">
    <name type="scientific">Aureococcus anophagefferens</name>
    <name type="common">Harmful bloom alga</name>
    <dbReference type="NCBI Taxonomy" id="44056"/>
    <lineage>
        <taxon>Eukaryota</taxon>
        <taxon>Sar</taxon>
        <taxon>Stramenopiles</taxon>
        <taxon>Ochrophyta</taxon>
        <taxon>Pelagophyceae</taxon>
        <taxon>Pelagomonadales</taxon>
        <taxon>Pelagomonadaceae</taxon>
        <taxon>Aureococcus</taxon>
    </lineage>
</organism>
<feature type="transmembrane region" description="Helical" evidence="4">
    <location>
        <begin position="160"/>
        <end position="181"/>
    </location>
</feature>
<keyword evidence="4" id="KW-0472">Membrane</keyword>
<keyword evidence="1" id="KW-0547">Nucleotide-binding</keyword>
<comment type="caution">
    <text evidence="5">The sequence shown here is derived from an EMBL/GenBank/DDBJ whole genome shotgun (WGS) entry which is preliminary data.</text>
</comment>
<feature type="transmembrane region" description="Helical" evidence="4">
    <location>
        <begin position="392"/>
        <end position="425"/>
    </location>
</feature>
<keyword evidence="6" id="KW-1185">Reference proteome</keyword>
<dbReference type="NCBIfam" id="TIGR00231">
    <property type="entry name" value="small_GTP"/>
    <property type="match status" value="1"/>
</dbReference>
<evidence type="ECO:0000256" key="4">
    <source>
        <dbReference type="SAM" id="Phobius"/>
    </source>
</evidence>
<dbReference type="PROSITE" id="PS51417">
    <property type="entry name" value="ARF"/>
    <property type="match status" value="1"/>
</dbReference>
<reference evidence="5 6" key="1">
    <citation type="submission" date="2024-03" db="EMBL/GenBank/DDBJ databases">
        <title>Aureococcus anophagefferens CCMP1851 and Kratosvirus quantuckense: Draft genome of a second virus-susceptible host strain in the model system.</title>
        <authorList>
            <person name="Chase E."/>
            <person name="Truchon A.R."/>
            <person name="Schepens W."/>
            <person name="Wilhelm S.W."/>
        </authorList>
    </citation>
    <scope>NUCLEOTIDE SEQUENCE [LARGE SCALE GENOMIC DNA]</scope>
    <source>
        <strain evidence="5 6">CCMP1851</strain>
    </source>
</reference>
<dbReference type="PANTHER" id="PTHR11711">
    <property type="entry name" value="ADP RIBOSYLATION FACTOR-RELATED"/>
    <property type="match status" value="1"/>
</dbReference>
<accession>A0ABR1FRW9</accession>
<evidence type="ECO:0000313" key="6">
    <source>
        <dbReference type="Proteomes" id="UP001363151"/>
    </source>
</evidence>
<dbReference type="InterPro" id="IPR024156">
    <property type="entry name" value="Small_GTPase_ARF"/>
</dbReference>
<feature type="transmembrane region" description="Helical" evidence="4">
    <location>
        <begin position="330"/>
        <end position="349"/>
    </location>
</feature>
<dbReference type="InterPro" id="IPR005225">
    <property type="entry name" value="Small_GTP-bd"/>
</dbReference>
<dbReference type="SUPFAM" id="SSF52540">
    <property type="entry name" value="P-loop containing nucleoside triphosphate hydrolases"/>
    <property type="match status" value="1"/>
</dbReference>
<feature type="transmembrane region" description="Helical" evidence="4">
    <location>
        <begin position="356"/>
        <end position="380"/>
    </location>
</feature>
<keyword evidence="2" id="KW-0342">GTP-binding</keyword>
<feature type="region of interest" description="Disordered" evidence="3">
    <location>
        <begin position="1"/>
        <end position="40"/>
    </location>
</feature>
<keyword evidence="4" id="KW-0812">Transmembrane</keyword>
<name>A0ABR1FRW9_AURAN</name>
<evidence type="ECO:0000256" key="3">
    <source>
        <dbReference type="SAM" id="MobiDB-lite"/>
    </source>
</evidence>
<feature type="transmembrane region" description="Helical" evidence="4">
    <location>
        <begin position="69"/>
        <end position="92"/>
    </location>
</feature>
<dbReference type="Pfam" id="PF00025">
    <property type="entry name" value="Arf"/>
    <property type="match status" value="1"/>
</dbReference>
<proteinExistence type="predicted"/>
<keyword evidence="4" id="KW-1133">Transmembrane helix</keyword>
<dbReference type="SMART" id="SM00177">
    <property type="entry name" value="ARF"/>
    <property type="match status" value="1"/>
</dbReference>
<evidence type="ECO:0000313" key="5">
    <source>
        <dbReference type="EMBL" id="KAK7236859.1"/>
    </source>
</evidence>
<feature type="transmembrane region" description="Helical" evidence="4">
    <location>
        <begin position="233"/>
        <end position="254"/>
    </location>
</feature>
<feature type="transmembrane region" description="Helical" evidence="4">
    <location>
        <begin position="193"/>
        <end position="213"/>
    </location>
</feature>
<feature type="transmembrane region" description="Helical" evidence="4">
    <location>
        <begin position="104"/>
        <end position="126"/>
    </location>
</feature>
<dbReference type="Gene3D" id="3.40.50.300">
    <property type="entry name" value="P-loop containing nucleotide triphosphate hydrolases"/>
    <property type="match status" value="1"/>
</dbReference>
<dbReference type="InterPro" id="IPR027417">
    <property type="entry name" value="P-loop_NTPase"/>
</dbReference>
<feature type="transmembrane region" description="Helical" evidence="4">
    <location>
        <begin position="266"/>
        <end position="286"/>
    </location>
</feature>
<dbReference type="InterPro" id="IPR006689">
    <property type="entry name" value="Small_GTPase_ARF/SAR"/>
</dbReference>
<sequence>MEVRFREGATANPVRSSQPGTAEAATSPVSSAADGAWDEEAGDDEFKERRTFQFWYPHWDTWKFRRICAYWVSVMYIEGSVLFTIGAAFSMVGAVHRAGRSVTLALVDGPYLVGGVAFTLGAYAGVMEVVNVGAAEHEPTRFGSALFTKPLVTWKKLRKYLAWEAIVGYFCYIVGAAFFNINTIAGFVETEAAAALYWPCAVVGSILFTAGGLLECTQNHLHKGFDCCSLEHWLSLCNFVGGFLFLFAAASGSIPAAEPDLWLVDFTYLVGSISFMFGGVIALSMWKNEHYGLGLIKDLNAVHRDDVAPGEGPEPEEFVLSMQSQHVAGLPWLLMYILNASVSVVNVGLDVVEKRAAFVVASSCINFLLSHGVLMLASVIPHSFTTAPHNWLLIYMRLILLASCVNMCYGVFGQLSLVATMGLAFSRIWERMFGKKEMRILMVGLDAAGKTTILYKLKLGEVLSPRRHDDPGDRLQRVETVEYKNISFTVWDVGGQDKIRPLWRHYYQNTQGLIFVVDSNDRDRVDNAATMVHPGVLRDDGRPLEGLDWLSAALTKRKP</sequence>
<evidence type="ECO:0000256" key="1">
    <source>
        <dbReference type="ARBA" id="ARBA00022741"/>
    </source>
</evidence>
<dbReference type="Proteomes" id="UP001363151">
    <property type="component" value="Unassembled WGS sequence"/>
</dbReference>
<dbReference type="EMBL" id="JBBJCI010000256">
    <property type="protein sequence ID" value="KAK7236859.1"/>
    <property type="molecule type" value="Genomic_DNA"/>
</dbReference>
<protein>
    <submittedName>
        <fullName evidence="5">ADP ribosylation factor</fullName>
    </submittedName>
</protein>
<evidence type="ECO:0000256" key="2">
    <source>
        <dbReference type="ARBA" id="ARBA00023134"/>
    </source>
</evidence>
<gene>
    <name evidence="5" type="primary">Arf1</name>
    <name evidence="5" type="ORF">SO694_000920138</name>
</gene>